<dbReference type="Pfam" id="PF15432">
    <property type="entry name" value="Sec-ASP3"/>
    <property type="match status" value="1"/>
</dbReference>
<organism evidence="1 2">
    <name type="scientific">Staphylococcus canis</name>
    <dbReference type="NCBI Taxonomy" id="2724942"/>
    <lineage>
        <taxon>Bacteria</taxon>
        <taxon>Bacillati</taxon>
        <taxon>Bacillota</taxon>
        <taxon>Bacilli</taxon>
        <taxon>Bacillales</taxon>
        <taxon>Staphylococcaceae</taxon>
        <taxon>Staphylococcus</taxon>
    </lineage>
</organism>
<dbReference type="RefSeq" id="WP_198618374.1">
    <property type="nucleotide sequence ID" value="NZ_JABANU010000020.1"/>
</dbReference>
<accession>A0ABS0TA31</accession>
<keyword evidence="2" id="KW-1185">Reference proteome</keyword>
<dbReference type="Proteomes" id="UP000751852">
    <property type="component" value="Unassembled WGS sequence"/>
</dbReference>
<dbReference type="EMBL" id="JABANU010000020">
    <property type="protein sequence ID" value="MBI5975599.1"/>
    <property type="molecule type" value="Genomic_DNA"/>
</dbReference>
<proteinExistence type="predicted"/>
<evidence type="ECO:0000313" key="1">
    <source>
        <dbReference type="EMBL" id="MBI5975599.1"/>
    </source>
</evidence>
<protein>
    <submittedName>
        <fullName evidence="1">Accessory Sec system protein Asp3</fullName>
    </submittedName>
</protein>
<dbReference type="InterPro" id="IPR022259">
    <property type="entry name" value="Acessory_Sec_prot_Asp3"/>
</dbReference>
<gene>
    <name evidence="1" type="primary">asp3</name>
    <name evidence="1" type="ORF">HHH54_08315</name>
</gene>
<sequence length="296" mass="34004">MISNTLFEIRWTQVTPDTFMYGSLLKFDDDVTHFENALMPSGVTIHKWRMVTNHMQDKMIPTLPILQRNHTYHFKFEYEVIPEASIYFKLTFKRKNGTICDTQIIQGHEAIVHYPDEAFQYDIDMINAASEQLTFHKITIAQEDEAERSTDLEIYTLNQKNDVTIPINVLFVESGGVSESAIAHLPNIVVVSHWYDVSVDRIWQVLQEALNIEDSKAYYHFIGYGEQSNIMAYQMAQYSKGHALLSAPIEHMENGSNFTVYGHSLSKDNPLYTVAPVLGHHQLRLLNTEMLTGGVR</sequence>
<comment type="caution">
    <text evidence="1">The sequence shown here is derived from an EMBL/GenBank/DDBJ whole genome shotgun (WGS) entry which is preliminary data.</text>
</comment>
<evidence type="ECO:0000313" key="2">
    <source>
        <dbReference type="Proteomes" id="UP000751852"/>
    </source>
</evidence>
<name>A0ABS0TA31_9STAP</name>
<reference evidence="1 2" key="1">
    <citation type="submission" date="2020-04" db="EMBL/GenBank/DDBJ databases">
        <title>Staphylococcus species from domestic dog.</title>
        <authorList>
            <person name="Paterson G.K."/>
        </authorList>
    </citation>
    <scope>NUCLEOTIDE SEQUENCE [LARGE SCALE GENOMIC DNA]</scope>
    <source>
        <strain evidence="1 2">H16/1A</strain>
    </source>
</reference>
<dbReference type="NCBIfam" id="TIGR03711">
    <property type="entry name" value="acc_sec_asp3"/>
    <property type="match status" value="1"/>
</dbReference>